<dbReference type="Proteomes" id="UP001303160">
    <property type="component" value="Unassembled WGS sequence"/>
</dbReference>
<dbReference type="EMBL" id="MU863916">
    <property type="protein sequence ID" value="KAK4200725.1"/>
    <property type="molecule type" value="Genomic_DNA"/>
</dbReference>
<accession>A0AAN7AX98</accession>
<organism evidence="3 4">
    <name type="scientific">Triangularia verruculosa</name>
    <dbReference type="NCBI Taxonomy" id="2587418"/>
    <lineage>
        <taxon>Eukaryota</taxon>
        <taxon>Fungi</taxon>
        <taxon>Dikarya</taxon>
        <taxon>Ascomycota</taxon>
        <taxon>Pezizomycotina</taxon>
        <taxon>Sordariomycetes</taxon>
        <taxon>Sordariomycetidae</taxon>
        <taxon>Sordariales</taxon>
        <taxon>Podosporaceae</taxon>
        <taxon>Triangularia</taxon>
    </lineage>
</organism>
<reference evidence="3" key="2">
    <citation type="submission" date="2023-05" db="EMBL/GenBank/DDBJ databases">
        <authorList>
            <consortium name="Lawrence Berkeley National Laboratory"/>
            <person name="Steindorff A."/>
            <person name="Hensen N."/>
            <person name="Bonometti L."/>
            <person name="Westerberg I."/>
            <person name="Brannstrom I.O."/>
            <person name="Guillou S."/>
            <person name="Cros-Aarteil S."/>
            <person name="Calhoun S."/>
            <person name="Haridas S."/>
            <person name="Kuo A."/>
            <person name="Mondo S."/>
            <person name="Pangilinan J."/>
            <person name="Riley R."/>
            <person name="Labutti K."/>
            <person name="Andreopoulos B."/>
            <person name="Lipzen A."/>
            <person name="Chen C."/>
            <person name="Yanf M."/>
            <person name="Daum C."/>
            <person name="Ng V."/>
            <person name="Clum A."/>
            <person name="Ohm R."/>
            <person name="Martin F."/>
            <person name="Silar P."/>
            <person name="Natvig D."/>
            <person name="Lalanne C."/>
            <person name="Gautier V."/>
            <person name="Ament-Velasquez S.L."/>
            <person name="Kruys A."/>
            <person name="Hutchinson M.I."/>
            <person name="Powell A.J."/>
            <person name="Barry K."/>
            <person name="Miller A.N."/>
            <person name="Grigoriev I.V."/>
            <person name="Debuchy R."/>
            <person name="Gladieux P."/>
            <person name="Thoren M.H."/>
            <person name="Johannesson H."/>
        </authorList>
    </citation>
    <scope>NUCLEOTIDE SEQUENCE</scope>
    <source>
        <strain evidence="3">CBS 315.58</strain>
    </source>
</reference>
<evidence type="ECO:0008006" key="5">
    <source>
        <dbReference type="Google" id="ProtNLM"/>
    </source>
</evidence>
<protein>
    <recommendedName>
        <fullName evidence="5">Secreted protein</fullName>
    </recommendedName>
</protein>
<name>A0AAN7AX98_9PEZI</name>
<keyword evidence="2" id="KW-0732">Signal</keyword>
<feature type="chain" id="PRO_5043045116" description="Secreted protein" evidence="2">
    <location>
        <begin position="27"/>
        <end position="82"/>
    </location>
</feature>
<evidence type="ECO:0000313" key="3">
    <source>
        <dbReference type="EMBL" id="KAK4200725.1"/>
    </source>
</evidence>
<keyword evidence="4" id="KW-1185">Reference proteome</keyword>
<proteinExistence type="predicted"/>
<feature type="signal peptide" evidence="2">
    <location>
        <begin position="1"/>
        <end position="26"/>
    </location>
</feature>
<comment type="caution">
    <text evidence="3">The sequence shown here is derived from an EMBL/GenBank/DDBJ whole genome shotgun (WGS) entry which is preliminary data.</text>
</comment>
<evidence type="ECO:0000256" key="1">
    <source>
        <dbReference type="SAM" id="MobiDB-lite"/>
    </source>
</evidence>
<sequence length="82" mass="9055">MPTAPDPRPNLSRFFFCLLFLKNSRASALLSSSLAALSRHPELLAGLTGGSSYEQSAKRRQESQRDGNQGHEKLIPTACRLR</sequence>
<evidence type="ECO:0000313" key="4">
    <source>
        <dbReference type="Proteomes" id="UP001303160"/>
    </source>
</evidence>
<reference evidence="3" key="1">
    <citation type="journal article" date="2023" name="Mol. Phylogenet. Evol.">
        <title>Genome-scale phylogeny and comparative genomics of the fungal order Sordariales.</title>
        <authorList>
            <person name="Hensen N."/>
            <person name="Bonometti L."/>
            <person name="Westerberg I."/>
            <person name="Brannstrom I.O."/>
            <person name="Guillou S."/>
            <person name="Cros-Aarteil S."/>
            <person name="Calhoun S."/>
            <person name="Haridas S."/>
            <person name="Kuo A."/>
            <person name="Mondo S."/>
            <person name="Pangilinan J."/>
            <person name="Riley R."/>
            <person name="LaButti K."/>
            <person name="Andreopoulos B."/>
            <person name="Lipzen A."/>
            <person name="Chen C."/>
            <person name="Yan M."/>
            <person name="Daum C."/>
            <person name="Ng V."/>
            <person name="Clum A."/>
            <person name="Steindorff A."/>
            <person name="Ohm R.A."/>
            <person name="Martin F."/>
            <person name="Silar P."/>
            <person name="Natvig D.O."/>
            <person name="Lalanne C."/>
            <person name="Gautier V."/>
            <person name="Ament-Velasquez S.L."/>
            <person name="Kruys A."/>
            <person name="Hutchinson M.I."/>
            <person name="Powell A.J."/>
            <person name="Barry K."/>
            <person name="Miller A.N."/>
            <person name="Grigoriev I.V."/>
            <person name="Debuchy R."/>
            <person name="Gladieux P."/>
            <person name="Hiltunen Thoren M."/>
            <person name="Johannesson H."/>
        </authorList>
    </citation>
    <scope>NUCLEOTIDE SEQUENCE</scope>
    <source>
        <strain evidence="3">CBS 315.58</strain>
    </source>
</reference>
<feature type="compositionally biased region" description="Basic and acidic residues" evidence="1">
    <location>
        <begin position="56"/>
        <end position="74"/>
    </location>
</feature>
<gene>
    <name evidence="3" type="ORF">QBC40DRAFT_279597</name>
</gene>
<evidence type="ECO:0000256" key="2">
    <source>
        <dbReference type="SAM" id="SignalP"/>
    </source>
</evidence>
<feature type="region of interest" description="Disordered" evidence="1">
    <location>
        <begin position="48"/>
        <end position="82"/>
    </location>
</feature>
<dbReference type="AlphaFoldDB" id="A0AAN7AX98"/>